<sequence>MRVVHLTASTFFGGPERQMLGLAEHLPPDCHTTFVSFREGGRCEAFLNVVRHNGFDAVGLRHDTPHVRSALRELTETLRAVRADVVLCHGYKPNVLGRIAARRVGIPAVAVSRGWTWESLKVRVYETLDRWNLRFMDRVICVSDGQAAKVRRAGVPDDKIGVIRNSARLDAFKEPDPAFRTRFRDYFAPGTVPSHIVLAAGRLSPEKGFDVLVEAAARVLHTVPEAGFVLFGEGAERARLEQRVRELGIAARFRLPGFIHDLDKYLPWADLLVLPSFTEGLPNVVLEAGAAGVAVVATAVGGTPEVVADGVTGHLVPSGDPMPLAGRIADLLGDEAARARMGAAGRERMREQFSFEAQAAAYVRLFETLCPTRMAVTV</sequence>
<dbReference type="EMBL" id="NIDE01000001">
    <property type="protein sequence ID" value="OWK47313.1"/>
    <property type="molecule type" value="Genomic_DNA"/>
</dbReference>
<dbReference type="PANTHER" id="PTHR12526:SF638">
    <property type="entry name" value="SPORE COAT PROTEIN SA"/>
    <property type="match status" value="1"/>
</dbReference>
<feature type="domain" description="Glycosyltransferase subfamily 4-like N-terminal" evidence="2">
    <location>
        <begin position="13"/>
        <end position="165"/>
    </location>
</feature>
<dbReference type="SUPFAM" id="SSF53756">
    <property type="entry name" value="UDP-Glycosyltransferase/glycogen phosphorylase"/>
    <property type="match status" value="1"/>
</dbReference>
<dbReference type="GO" id="GO:0016757">
    <property type="term" value="F:glycosyltransferase activity"/>
    <property type="evidence" value="ECO:0007669"/>
    <property type="project" value="InterPro"/>
</dbReference>
<dbReference type="OrthoDB" id="232381at2"/>
<dbReference type="Gene3D" id="3.40.50.2000">
    <property type="entry name" value="Glycogen Phosphorylase B"/>
    <property type="match status" value="2"/>
</dbReference>
<gene>
    <name evidence="3" type="ORF">FRUB_01012</name>
</gene>
<dbReference type="PANTHER" id="PTHR12526">
    <property type="entry name" value="GLYCOSYLTRANSFERASE"/>
    <property type="match status" value="1"/>
</dbReference>
<name>A0A225E249_9BACT</name>
<dbReference type="RefSeq" id="WP_088252436.1">
    <property type="nucleotide sequence ID" value="NZ_NIDE01000001.1"/>
</dbReference>
<evidence type="ECO:0000313" key="4">
    <source>
        <dbReference type="Proteomes" id="UP000214646"/>
    </source>
</evidence>
<keyword evidence="3" id="KW-0808">Transferase</keyword>
<dbReference type="Pfam" id="PF00534">
    <property type="entry name" value="Glycos_transf_1"/>
    <property type="match status" value="1"/>
</dbReference>
<keyword evidence="4" id="KW-1185">Reference proteome</keyword>
<accession>A0A225E249</accession>
<dbReference type="Pfam" id="PF13579">
    <property type="entry name" value="Glyco_trans_4_4"/>
    <property type="match status" value="1"/>
</dbReference>
<proteinExistence type="predicted"/>
<dbReference type="Proteomes" id="UP000214646">
    <property type="component" value="Unassembled WGS sequence"/>
</dbReference>
<evidence type="ECO:0000259" key="2">
    <source>
        <dbReference type="Pfam" id="PF13579"/>
    </source>
</evidence>
<evidence type="ECO:0000313" key="3">
    <source>
        <dbReference type="EMBL" id="OWK47313.1"/>
    </source>
</evidence>
<feature type="domain" description="Glycosyl transferase family 1" evidence="1">
    <location>
        <begin position="195"/>
        <end position="348"/>
    </location>
</feature>
<reference evidence="4" key="1">
    <citation type="submission" date="2017-06" db="EMBL/GenBank/DDBJ databases">
        <title>Genome analysis of Fimbriiglobus ruber SP5, the first member of the order Planctomycetales with confirmed chitinolytic capability.</title>
        <authorList>
            <person name="Ravin N.V."/>
            <person name="Rakitin A.L."/>
            <person name="Ivanova A.A."/>
            <person name="Beletsky A.V."/>
            <person name="Kulichevskaya I.S."/>
            <person name="Mardanov A.V."/>
            <person name="Dedysh S.N."/>
        </authorList>
    </citation>
    <scope>NUCLEOTIDE SEQUENCE [LARGE SCALE GENOMIC DNA]</scope>
    <source>
        <strain evidence="4">SP5</strain>
    </source>
</reference>
<comment type="caution">
    <text evidence="3">The sequence shown here is derived from an EMBL/GenBank/DDBJ whole genome shotgun (WGS) entry which is preliminary data.</text>
</comment>
<dbReference type="InterPro" id="IPR028098">
    <property type="entry name" value="Glyco_trans_4-like_N"/>
</dbReference>
<organism evidence="3 4">
    <name type="scientific">Fimbriiglobus ruber</name>
    <dbReference type="NCBI Taxonomy" id="1908690"/>
    <lineage>
        <taxon>Bacteria</taxon>
        <taxon>Pseudomonadati</taxon>
        <taxon>Planctomycetota</taxon>
        <taxon>Planctomycetia</taxon>
        <taxon>Gemmatales</taxon>
        <taxon>Gemmataceae</taxon>
        <taxon>Fimbriiglobus</taxon>
    </lineage>
</organism>
<evidence type="ECO:0000259" key="1">
    <source>
        <dbReference type="Pfam" id="PF00534"/>
    </source>
</evidence>
<protein>
    <submittedName>
        <fullName evidence="3">Glycosyl transferase, group 1 family protein</fullName>
    </submittedName>
</protein>
<dbReference type="InterPro" id="IPR001296">
    <property type="entry name" value="Glyco_trans_1"/>
</dbReference>
<dbReference type="AlphaFoldDB" id="A0A225E249"/>